<dbReference type="Gene3D" id="1.20.5.1030">
    <property type="entry name" value="Preprotein translocase secy subunit"/>
    <property type="match status" value="1"/>
</dbReference>
<comment type="similarity">
    <text evidence="9">Belongs to the SecE/SEC61-gamma family.</text>
</comment>
<keyword evidence="7 9" id="KW-0811">Translocation</keyword>
<dbReference type="Proteomes" id="UP000218627">
    <property type="component" value="Unassembled WGS sequence"/>
</dbReference>
<evidence type="ECO:0000313" key="10">
    <source>
        <dbReference type="EMBL" id="SNZ11844.1"/>
    </source>
</evidence>
<dbReference type="GO" id="GO:0005886">
    <property type="term" value="C:plasma membrane"/>
    <property type="evidence" value="ECO:0007669"/>
    <property type="project" value="UniProtKB-SubCell"/>
</dbReference>
<comment type="subunit">
    <text evidence="9">Component of the Sec protein translocase complex. Heterotrimer consisting of SecY, SecE and SecG subunits. The heterotrimers can form oligomers, although 1 heterotrimer is thought to be able to translocate proteins. Interacts with the ribosome. Interacts with SecDF, and other proteins may be involved. Interacts with SecA.</text>
</comment>
<evidence type="ECO:0000256" key="6">
    <source>
        <dbReference type="ARBA" id="ARBA00022989"/>
    </source>
</evidence>
<organism evidence="10 11">
    <name type="scientific">Hydrogenobacter hydrogenophilus</name>
    <dbReference type="NCBI Taxonomy" id="35835"/>
    <lineage>
        <taxon>Bacteria</taxon>
        <taxon>Pseudomonadati</taxon>
        <taxon>Aquificota</taxon>
        <taxon>Aquificia</taxon>
        <taxon>Aquificales</taxon>
        <taxon>Aquificaceae</taxon>
        <taxon>Hydrogenobacter</taxon>
    </lineage>
</organism>
<feature type="transmembrane region" description="Helical" evidence="9">
    <location>
        <begin position="25"/>
        <end position="46"/>
    </location>
</feature>
<accession>A0A285NQP7</accession>
<comment type="subcellular location">
    <subcellularLocation>
        <location evidence="9">Cell membrane</location>
        <topology evidence="9">Single-pass membrane protein</topology>
    </subcellularLocation>
    <subcellularLocation>
        <location evidence="1">Membrane</location>
    </subcellularLocation>
</comment>
<evidence type="ECO:0000256" key="9">
    <source>
        <dbReference type="HAMAP-Rule" id="MF_00422"/>
    </source>
</evidence>
<evidence type="ECO:0000256" key="2">
    <source>
        <dbReference type="ARBA" id="ARBA00022448"/>
    </source>
</evidence>
<dbReference type="GO" id="GO:0009306">
    <property type="term" value="P:protein secretion"/>
    <property type="evidence" value="ECO:0007669"/>
    <property type="project" value="UniProtKB-UniRule"/>
</dbReference>
<dbReference type="InterPro" id="IPR005807">
    <property type="entry name" value="SecE_bac"/>
</dbReference>
<dbReference type="AlphaFoldDB" id="A0A285NQP7"/>
<dbReference type="GO" id="GO:0006605">
    <property type="term" value="P:protein targeting"/>
    <property type="evidence" value="ECO:0007669"/>
    <property type="project" value="UniProtKB-UniRule"/>
</dbReference>
<evidence type="ECO:0000313" key="11">
    <source>
        <dbReference type="Proteomes" id="UP000218627"/>
    </source>
</evidence>
<dbReference type="RefSeq" id="WP_096600436.1">
    <property type="nucleotide sequence ID" value="NZ_OBEN01000001.1"/>
</dbReference>
<evidence type="ECO:0000256" key="4">
    <source>
        <dbReference type="ARBA" id="ARBA00022692"/>
    </source>
</evidence>
<dbReference type="PANTHER" id="PTHR33910:SF1">
    <property type="entry name" value="PROTEIN TRANSLOCASE SUBUNIT SECE"/>
    <property type="match status" value="1"/>
</dbReference>
<proteinExistence type="inferred from homology"/>
<keyword evidence="4 9" id="KW-0812">Transmembrane</keyword>
<keyword evidence="8 9" id="KW-0472">Membrane</keyword>
<sequence>MEKIKNFLKGVKQEIYRVSWPDRKLVTKATISVIIFSLFIGIYLWLLDIGFTRMIHFVLSLRGS</sequence>
<dbReference type="InterPro" id="IPR001901">
    <property type="entry name" value="Translocase_SecE/Sec61-g"/>
</dbReference>
<dbReference type="NCBIfam" id="TIGR00964">
    <property type="entry name" value="secE_bact"/>
    <property type="match status" value="1"/>
</dbReference>
<evidence type="ECO:0000256" key="8">
    <source>
        <dbReference type="ARBA" id="ARBA00023136"/>
    </source>
</evidence>
<dbReference type="Pfam" id="PF00584">
    <property type="entry name" value="SecE"/>
    <property type="match status" value="1"/>
</dbReference>
<evidence type="ECO:0000256" key="1">
    <source>
        <dbReference type="ARBA" id="ARBA00004370"/>
    </source>
</evidence>
<dbReference type="HAMAP" id="MF_00422">
    <property type="entry name" value="SecE"/>
    <property type="match status" value="1"/>
</dbReference>
<dbReference type="GO" id="GO:0043952">
    <property type="term" value="P:protein transport by the Sec complex"/>
    <property type="evidence" value="ECO:0007669"/>
    <property type="project" value="UniProtKB-UniRule"/>
</dbReference>
<evidence type="ECO:0000256" key="5">
    <source>
        <dbReference type="ARBA" id="ARBA00022927"/>
    </source>
</evidence>
<evidence type="ECO:0000256" key="3">
    <source>
        <dbReference type="ARBA" id="ARBA00022475"/>
    </source>
</evidence>
<dbReference type="PANTHER" id="PTHR33910">
    <property type="entry name" value="PROTEIN TRANSLOCASE SUBUNIT SECE"/>
    <property type="match status" value="1"/>
</dbReference>
<dbReference type="InterPro" id="IPR038379">
    <property type="entry name" value="SecE_sf"/>
</dbReference>
<keyword evidence="3 9" id="KW-1003">Cell membrane</keyword>
<gene>
    <name evidence="9" type="primary">secE</name>
    <name evidence="10" type="ORF">SAMN06265353_0340</name>
</gene>
<dbReference type="GO" id="GO:0065002">
    <property type="term" value="P:intracellular protein transmembrane transport"/>
    <property type="evidence" value="ECO:0007669"/>
    <property type="project" value="UniProtKB-UniRule"/>
</dbReference>
<dbReference type="OrthoDB" id="15365at2"/>
<keyword evidence="6 9" id="KW-1133">Transmembrane helix</keyword>
<name>A0A285NQP7_9AQUI</name>
<protein>
    <recommendedName>
        <fullName evidence="9">Protein translocase subunit SecE</fullName>
    </recommendedName>
</protein>
<comment type="function">
    <text evidence="9">Essential subunit of the Sec protein translocation channel SecYEG. Clamps together the 2 halves of SecY. May contact the channel plug during translocation.</text>
</comment>
<reference evidence="11" key="1">
    <citation type="submission" date="2017-09" db="EMBL/GenBank/DDBJ databases">
        <authorList>
            <person name="Varghese N."/>
            <person name="Submissions S."/>
        </authorList>
    </citation>
    <scope>NUCLEOTIDE SEQUENCE [LARGE SCALE GENOMIC DNA]</scope>
    <source>
        <strain evidence="11">DSM 2913</strain>
    </source>
</reference>
<dbReference type="EMBL" id="OBEN01000001">
    <property type="protein sequence ID" value="SNZ11844.1"/>
    <property type="molecule type" value="Genomic_DNA"/>
</dbReference>
<keyword evidence="11" id="KW-1185">Reference proteome</keyword>
<evidence type="ECO:0000256" key="7">
    <source>
        <dbReference type="ARBA" id="ARBA00023010"/>
    </source>
</evidence>
<keyword evidence="2 9" id="KW-0813">Transport</keyword>
<keyword evidence="5 9" id="KW-0653">Protein transport</keyword>
<dbReference type="GO" id="GO:0008320">
    <property type="term" value="F:protein transmembrane transporter activity"/>
    <property type="evidence" value="ECO:0007669"/>
    <property type="project" value="UniProtKB-UniRule"/>
</dbReference>